<dbReference type="CDD" id="cd03713">
    <property type="entry name" value="EFG_mtEFG_C"/>
    <property type="match status" value="1"/>
</dbReference>
<dbReference type="Gene3D" id="3.40.50.300">
    <property type="entry name" value="P-loop containing nucleotide triphosphate hydrolases"/>
    <property type="match status" value="1"/>
</dbReference>
<dbReference type="InterPro" id="IPR041095">
    <property type="entry name" value="EFG_II"/>
</dbReference>
<evidence type="ECO:0000256" key="1">
    <source>
        <dbReference type="ARBA" id="ARBA00017872"/>
    </source>
</evidence>
<feature type="domain" description="Tr-type G" evidence="7">
    <location>
        <begin position="17"/>
        <end position="274"/>
    </location>
</feature>
<dbReference type="InterPro" id="IPR020568">
    <property type="entry name" value="Ribosomal_Su5_D2-typ_SF"/>
</dbReference>
<evidence type="ECO:0000313" key="8">
    <source>
        <dbReference type="EMBL" id="AGA33110.1"/>
    </source>
</evidence>
<evidence type="ECO:0000256" key="6">
    <source>
        <dbReference type="ARBA" id="ARBA00024731"/>
    </source>
</evidence>
<evidence type="ECO:0000256" key="3">
    <source>
        <dbReference type="ARBA" id="ARBA00022768"/>
    </source>
</evidence>
<organism evidence="8 9">
    <name type="scientific">Thioalkalivibrio nitratireducens (strain DSM 14787 / UNIQEM 213 / ALEN2)</name>
    <dbReference type="NCBI Taxonomy" id="1255043"/>
    <lineage>
        <taxon>Bacteria</taxon>
        <taxon>Pseudomonadati</taxon>
        <taxon>Pseudomonadota</taxon>
        <taxon>Gammaproteobacteria</taxon>
        <taxon>Chromatiales</taxon>
        <taxon>Ectothiorhodospiraceae</taxon>
        <taxon>Thioalkalivibrio</taxon>
    </lineage>
</organism>
<sequence length="693" mass="74856">MMPPTNGNESMTPSSVQDIRNVALLGHTGSGKTSLLEALLAAAGAIQNPGTIERGDTLSDQDPLEKSIGHSVSTTAAHLEWAGHWINLLDTPGLPDLVGRALVALPAVETAAVLVNATAGVEAVTRRAMAAAGDRCRMIIVNRIDDTASSGLSDLMRSITEEFGPECLPINLPSKNGERVIDCFFQPDTEAAAAFSSVTEAHDAIVDQVVELDEALMERYLEQGQSLDPEQLHDPFEQALREGHLVPVCFVSARTGAGIRELLDILGRLMPDPTEGNPPRFVKGEGAAAQPVEVLPDPDRHAVAHVFQVQNDPFRGRLALFRIHQGTITPNTQLFIGDARKPFRVSHLLRLQGREQVEAARGVPGDICAVARVDEIHRDAVLHDSHDEDRHHLIPPQYPRPVFGLALMARKHGDEQKLSEALSRMLDEDPCLEIAFEPQTRQTVVRGLGELHLKILLDQLQGRWNLQVDTATPAVPYRETITRTAEARYRHKKQSGGSGQFGEVALRVEPLPQGAGYEFQDEVKGGAIPGNFMPAVQKGVQQALDDGALAGFPIQDLRVAVVDGKHHTVDSNEISFSTAARQATLDAVRAASPVVLEPLVSVTVKATEDHFGEVSAEFAGRRGRVTGTGSPAPGWSEIHALVPLAEMEGFEARLKSICAGDSEFVMSAADYEPAPPEVQARLASAYNGRTENH</sequence>
<dbReference type="GO" id="GO:0097216">
    <property type="term" value="F:guanosine tetraphosphate binding"/>
    <property type="evidence" value="ECO:0007669"/>
    <property type="project" value="UniProtKB-ARBA"/>
</dbReference>
<evidence type="ECO:0000259" key="7">
    <source>
        <dbReference type="PROSITE" id="PS51722"/>
    </source>
</evidence>
<dbReference type="HOGENOM" id="CLU_002794_4_1_6"/>
<dbReference type="Pfam" id="PF03764">
    <property type="entry name" value="EFG_IV"/>
    <property type="match status" value="1"/>
</dbReference>
<comment type="function">
    <text evidence="6">Catalyzes the GTP-dependent ribosomal translocation step during translation elongation. During this step, the ribosome changes from the pre-translocational (PRE) to the post-translocational (POST) state as the newly formed A-site-bound peptidyl-tRNA and P-site-bound deacylated tRNA move to the P and E sites, respectively. Catalyzes the coordinated movement of the two tRNA molecules, the mRNA and conformational changes in the ribosome.</text>
</comment>
<keyword evidence="4" id="KW-0648">Protein biosynthesis</keyword>
<evidence type="ECO:0000256" key="2">
    <source>
        <dbReference type="ARBA" id="ARBA00022741"/>
    </source>
</evidence>
<dbReference type="SUPFAM" id="SSF54211">
    <property type="entry name" value="Ribosomal protein S5 domain 2-like"/>
    <property type="match status" value="1"/>
</dbReference>
<dbReference type="FunFam" id="3.30.230.10:FF:000003">
    <property type="entry name" value="Elongation factor G"/>
    <property type="match status" value="1"/>
</dbReference>
<evidence type="ECO:0000313" key="9">
    <source>
        <dbReference type="Proteomes" id="UP000010809"/>
    </source>
</evidence>
<dbReference type="PANTHER" id="PTHR43261">
    <property type="entry name" value="TRANSLATION ELONGATION FACTOR G-RELATED"/>
    <property type="match status" value="1"/>
</dbReference>
<dbReference type="SMART" id="SM00889">
    <property type="entry name" value="EFG_IV"/>
    <property type="match status" value="1"/>
</dbReference>
<dbReference type="KEGG" id="tni:TVNIR_1440"/>
<dbReference type="SUPFAM" id="SSF54980">
    <property type="entry name" value="EF-G C-terminal domain-like"/>
    <property type="match status" value="2"/>
</dbReference>
<gene>
    <name evidence="8" type="primary">fusA [C]</name>
    <name evidence="8" type="ordered locus">TVNIR_1440</name>
</gene>
<dbReference type="AlphaFoldDB" id="L0DVV4"/>
<dbReference type="InterPro" id="IPR053905">
    <property type="entry name" value="EF-G-like_DII"/>
</dbReference>
<keyword evidence="5" id="KW-0342">GTP-binding</keyword>
<dbReference type="PROSITE" id="PS51722">
    <property type="entry name" value="G_TR_2"/>
    <property type="match status" value="1"/>
</dbReference>
<dbReference type="InterPro" id="IPR000640">
    <property type="entry name" value="EFG_V-like"/>
</dbReference>
<dbReference type="SMART" id="SM00838">
    <property type="entry name" value="EFG_C"/>
    <property type="match status" value="1"/>
</dbReference>
<dbReference type="InterPro" id="IPR027417">
    <property type="entry name" value="P-loop_NTPase"/>
</dbReference>
<dbReference type="SUPFAM" id="SSF52540">
    <property type="entry name" value="P-loop containing nucleoside triphosphate hydrolases"/>
    <property type="match status" value="1"/>
</dbReference>
<dbReference type="GO" id="GO:0032790">
    <property type="term" value="P:ribosome disassembly"/>
    <property type="evidence" value="ECO:0007669"/>
    <property type="project" value="TreeGrafter"/>
</dbReference>
<dbReference type="CDD" id="cd01434">
    <property type="entry name" value="EFG_mtEFG1_IV"/>
    <property type="match status" value="1"/>
</dbReference>
<dbReference type="GO" id="GO:0005525">
    <property type="term" value="F:GTP binding"/>
    <property type="evidence" value="ECO:0007669"/>
    <property type="project" value="UniProtKB-KW"/>
</dbReference>
<dbReference type="Gene3D" id="3.30.230.10">
    <property type="match status" value="1"/>
</dbReference>
<dbReference type="Gene3D" id="2.40.30.10">
    <property type="entry name" value="Translation factors"/>
    <property type="match status" value="1"/>
</dbReference>
<dbReference type="Gene3D" id="3.30.70.870">
    <property type="entry name" value="Elongation Factor G (Translational Gtpase), domain 3"/>
    <property type="match status" value="1"/>
</dbReference>
<dbReference type="InterPro" id="IPR047872">
    <property type="entry name" value="EFG_IV"/>
</dbReference>
<dbReference type="Gene3D" id="3.30.70.240">
    <property type="match status" value="1"/>
</dbReference>
<name>L0DVV4_THIND</name>
<dbReference type="InterPro" id="IPR035649">
    <property type="entry name" value="EFG_V"/>
</dbReference>
<dbReference type="InterPro" id="IPR009000">
    <property type="entry name" value="Transl_B-barrel_sf"/>
</dbReference>
<dbReference type="STRING" id="1255043.TVNIR_1440"/>
<dbReference type="InterPro" id="IPR000795">
    <property type="entry name" value="T_Tr_GTP-bd_dom"/>
</dbReference>
<dbReference type="GO" id="GO:0003746">
    <property type="term" value="F:translation elongation factor activity"/>
    <property type="evidence" value="ECO:0007669"/>
    <property type="project" value="UniProtKB-KW"/>
</dbReference>
<dbReference type="InterPro" id="IPR014721">
    <property type="entry name" value="Ribsml_uS5_D2-typ_fold_subgr"/>
</dbReference>
<dbReference type="NCBIfam" id="NF009381">
    <property type="entry name" value="PRK12740.1-5"/>
    <property type="match status" value="1"/>
</dbReference>
<keyword evidence="2" id="KW-0547">Nucleotide-binding</keyword>
<dbReference type="GO" id="GO:0003924">
    <property type="term" value="F:GTPase activity"/>
    <property type="evidence" value="ECO:0007669"/>
    <property type="project" value="InterPro"/>
</dbReference>
<dbReference type="NCBIfam" id="NF009891">
    <property type="entry name" value="PRK13351.1-1"/>
    <property type="match status" value="1"/>
</dbReference>
<reference evidence="8" key="1">
    <citation type="submission" date="2015-12" db="EMBL/GenBank/DDBJ databases">
        <authorList>
            <person name="Tikhonova T.V."/>
            <person name="Pavlov A.R."/>
            <person name="Beletsky A.V."/>
            <person name="Mardanov A.V."/>
            <person name="Sorokin D.Y."/>
            <person name="Ravin N.V."/>
            <person name="Popov V.O."/>
        </authorList>
    </citation>
    <scope>NUCLEOTIDE SEQUENCE</scope>
    <source>
        <strain evidence="8">DSM 14787</strain>
    </source>
</reference>
<dbReference type="Pfam" id="PF00679">
    <property type="entry name" value="EFG_C"/>
    <property type="match status" value="1"/>
</dbReference>
<keyword evidence="9" id="KW-1185">Reference proteome</keyword>
<evidence type="ECO:0000256" key="4">
    <source>
        <dbReference type="ARBA" id="ARBA00022917"/>
    </source>
</evidence>
<dbReference type="Pfam" id="PF14492">
    <property type="entry name" value="EFG_III"/>
    <property type="match status" value="1"/>
</dbReference>
<protein>
    <recommendedName>
        <fullName evidence="1">Elongation factor G</fullName>
    </recommendedName>
</protein>
<dbReference type="SUPFAM" id="SSF50447">
    <property type="entry name" value="Translation proteins"/>
    <property type="match status" value="1"/>
</dbReference>
<dbReference type="InterPro" id="IPR035647">
    <property type="entry name" value="EFG_III/V"/>
</dbReference>
<accession>L0DVV4</accession>
<dbReference type="PATRIC" id="fig|1255043.3.peg.1457"/>
<dbReference type="Proteomes" id="UP000010809">
    <property type="component" value="Chromosome"/>
</dbReference>
<dbReference type="InterPro" id="IPR005517">
    <property type="entry name" value="Transl_elong_EFG/EF2_IV"/>
</dbReference>
<evidence type="ECO:0000256" key="5">
    <source>
        <dbReference type="ARBA" id="ARBA00023134"/>
    </source>
</evidence>
<dbReference type="PANTHER" id="PTHR43261:SF6">
    <property type="entry name" value="ELONGATION FACTOR G-LIKE PROTEIN"/>
    <property type="match status" value="1"/>
</dbReference>
<keyword evidence="3 8" id="KW-0251">Elongation factor</keyword>
<proteinExistence type="predicted"/>
<dbReference type="eggNOG" id="COG0480">
    <property type="taxonomic scope" value="Bacteria"/>
</dbReference>
<dbReference type="EMBL" id="CP003989">
    <property type="protein sequence ID" value="AGA33110.1"/>
    <property type="molecule type" value="Genomic_DNA"/>
</dbReference>
<dbReference type="Pfam" id="PF22042">
    <property type="entry name" value="EF-G_D2"/>
    <property type="match status" value="1"/>
</dbReference>
<dbReference type="Pfam" id="PF00009">
    <property type="entry name" value="GTP_EFTU"/>
    <property type="match status" value="1"/>
</dbReference>